<dbReference type="EMBL" id="KE148173">
    <property type="protein sequence ID" value="EPE02894.1"/>
    <property type="molecule type" value="Genomic_DNA"/>
</dbReference>
<dbReference type="PROSITE" id="PS50213">
    <property type="entry name" value="FAS1"/>
    <property type="match status" value="2"/>
</dbReference>
<accession>S3BNT7</accession>
<dbReference type="InterPro" id="IPR050904">
    <property type="entry name" value="Adhesion/Biosynth-related"/>
</dbReference>
<dbReference type="SUPFAM" id="SSF82153">
    <property type="entry name" value="FAS1 domain"/>
    <property type="match status" value="2"/>
</dbReference>
<evidence type="ECO:0000256" key="1">
    <source>
        <dbReference type="SAM" id="MobiDB-lite"/>
    </source>
</evidence>
<proteinExistence type="predicted"/>
<dbReference type="eggNOG" id="KOG1437">
    <property type="taxonomic scope" value="Eukaryota"/>
</dbReference>
<dbReference type="OMA" id="GVKGFTH"/>
<sequence>MKFIAFAAAASALVIPDASIINQLILADANKAVGSPFGGVVDGVKAGVEKGIEAVNDWLREGLDKSADDETTTADLDAFVDGAASSPKDLPIFDPIIGKGKSSNLTIYQLISSSNYTTNFTSLVNQFPAVVEILNTTSLVPGTNHTLFVPVDTAFAALPGGALNESRPEVLESIVRYHIGLGDYGYNVMFSTHTVPSAYNEPLLGGAAQRLRVRFEKALGVRVNFNGRIVAANFAAANGIIHGVDSLIVPPTFVGRELSLLPAHYSTLLLAMAQTNFTDFMHSQILNGSTVFAPSNVAFTGMGPEVNAFLFNTPRGLKYLEALLKYSIVPNATVYSDAYYGDATPIVAPGPIGGVIERAHYDLPTLLGSARLTVNVTSIPGYSIMLVNDAVKVDVQDGVAKNGVVQEVGEVVLPPLPGAPPAAGKPGAGWGGGKKLVITVPELIARLGPYVDDDETVPPTPEAAKAAATEL</sequence>
<evidence type="ECO:0000259" key="2">
    <source>
        <dbReference type="PROSITE" id="PS50213"/>
    </source>
</evidence>
<dbReference type="Gene3D" id="2.30.180.10">
    <property type="entry name" value="FAS1 domain"/>
    <property type="match status" value="2"/>
</dbReference>
<evidence type="ECO:0000313" key="4">
    <source>
        <dbReference type="Proteomes" id="UP000016923"/>
    </source>
</evidence>
<feature type="domain" description="FAS1" evidence="2">
    <location>
        <begin position="104"/>
        <end position="248"/>
    </location>
</feature>
<dbReference type="STRING" id="1262450.S3BNT7"/>
<name>S3BNT7_OPHP1</name>
<dbReference type="PANTHER" id="PTHR10900">
    <property type="entry name" value="PERIOSTIN-RELATED"/>
    <property type="match status" value="1"/>
</dbReference>
<keyword evidence="4" id="KW-1185">Reference proteome</keyword>
<dbReference type="OrthoDB" id="7700931at2759"/>
<organism evidence="3 4">
    <name type="scientific">Ophiostoma piceae (strain UAMH 11346)</name>
    <name type="common">Sap stain fungus</name>
    <dbReference type="NCBI Taxonomy" id="1262450"/>
    <lineage>
        <taxon>Eukaryota</taxon>
        <taxon>Fungi</taxon>
        <taxon>Dikarya</taxon>
        <taxon>Ascomycota</taxon>
        <taxon>Pezizomycotina</taxon>
        <taxon>Sordariomycetes</taxon>
        <taxon>Sordariomycetidae</taxon>
        <taxon>Ophiostomatales</taxon>
        <taxon>Ophiostomataceae</taxon>
        <taxon>Ophiostoma</taxon>
    </lineage>
</organism>
<dbReference type="VEuPathDB" id="FungiDB:F503_01635"/>
<dbReference type="AlphaFoldDB" id="S3BNT7"/>
<dbReference type="HOGENOM" id="CLU_026522_0_1_1"/>
<feature type="domain" description="FAS1" evidence="2">
    <location>
        <begin position="252"/>
        <end position="412"/>
    </location>
</feature>
<dbReference type="Proteomes" id="UP000016923">
    <property type="component" value="Unassembled WGS sequence"/>
</dbReference>
<protein>
    <submittedName>
        <fullName evidence="3">Fasciclin domain family protein</fullName>
    </submittedName>
</protein>
<dbReference type="InterPro" id="IPR000782">
    <property type="entry name" value="FAS1_domain"/>
</dbReference>
<gene>
    <name evidence="3" type="ORF">F503_01635</name>
</gene>
<dbReference type="InterPro" id="IPR036378">
    <property type="entry name" value="FAS1_dom_sf"/>
</dbReference>
<evidence type="ECO:0000313" key="3">
    <source>
        <dbReference type="EMBL" id="EPE02894.1"/>
    </source>
</evidence>
<dbReference type="PANTHER" id="PTHR10900:SF125">
    <property type="entry name" value="FAS1 DOMAIN-CONTAINING PROTEIN YLR001C"/>
    <property type="match status" value="1"/>
</dbReference>
<dbReference type="Pfam" id="PF02469">
    <property type="entry name" value="Fasciclin"/>
    <property type="match status" value="2"/>
</dbReference>
<feature type="compositionally biased region" description="Low complexity" evidence="1">
    <location>
        <begin position="462"/>
        <end position="471"/>
    </location>
</feature>
<reference evidence="3 4" key="1">
    <citation type="journal article" date="2013" name="BMC Genomics">
        <title>The genome and transcriptome of the pine saprophyte Ophiostoma piceae, and a comparison with the bark beetle-associated pine pathogen Grosmannia clavigera.</title>
        <authorList>
            <person name="Haridas S."/>
            <person name="Wang Y."/>
            <person name="Lim L."/>
            <person name="Massoumi Alamouti S."/>
            <person name="Jackman S."/>
            <person name="Docking R."/>
            <person name="Robertson G."/>
            <person name="Birol I."/>
            <person name="Bohlmann J."/>
            <person name="Breuil C."/>
        </authorList>
    </citation>
    <scope>NUCLEOTIDE SEQUENCE [LARGE SCALE GENOMIC DNA]</scope>
    <source>
        <strain evidence="3 4">UAMH 11346</strain>
    </source>
</reference>
<dbReference type="SMART" id="SM00554">
    <property type="entry name" value="FAS1"/>
    <property type="match status" value="2"/>
</dbReference>
<feature type="region of interest" description="Disordered" evidence="1">
    <location>
        <begin position="451"/>
        <end position="471"/>
    </location>
</feature>